<dbReference type="Pfam" id="PF00071">
    <property type="entry name" value="Ras"/>
    <property type="match status" value="1"/>
</dbReference>
<reference evidence="4" key="1">
    <citation type="submission" date="2016-11" db="UniProtKB">
        <authorList>
            <consortium name="WormBaseParasite"/>
        </authorList>
    </citation>
    <scope>IDENTIFICATION</scope>
</reference>
<dbReference type="Gene3D" id="3.40.50.300">
    <property type="entry name" value="P-loop containing nucleotide triphosphate hydrolases"/>
    <property type="match status" value="1"/>
</dbReference>
<dbReference type="GO" id="GO:0005525">
    <property type="term" value="F:GTP binding"/>
    <property type="evidence" value="ECO:0007669"/>
    <property type="project" value="InterPro"/>
</dbReference>
<dbReference type="InterPro" id="IPR005225">
    <property type="entry name" value="Small_GTP-bd"/>
</dbReference>
<dbReference type="PANTHER" id="PTHR47978">
    <property type="match status" value="1"/>
</dbReference>
<dbReference type="PROSITE" id="PS00675">
    <property type="entry name" value="SIGMA54_INTERACT_1"/>
    <property type="match status" value="1"/>
</dbReference>
<evidence type="ECO:0000256" key="1">
    <source>
        <dbReference type="ARBA" id="ARBA00006270"/>
    </source>
</evidence>
<dbReference type="PRINTS" id="PR00449">
    <property type="entry name" value="RASTRNSFRMNG"/>
</dbReference>
<dbReference type="GO" id="GO:0003924">
    <property type="term" value="F:GTPase activity"/>
    <property type="evidence" value="ECO:0007669"/>
    <property type="project" value="InterPro"/>
</dbReference>
<dbReference type="InterPro" id="IPR027417">
    <property type="entry name" value="P-loop_NTPase"/>
</dbReference>
<protein>
    <submittedName>
        <fullName evidence="4">Small monomeric GTPase</fullName>
    </submittedName>
</protein>
<organism evidence="3 4">
    <name type="scientific">Macrostomum lignano</name>
    <dbReference type="NCBI Taxonomy" id="282301"/>
    <lineage>
        <taxon>Eukaryota</taxon>
        <taxon>Metazoa</taxon>
        <taxon>Spiralia</taxon>
        <taxon>Lophotrochozoa</taxon>
        <taxon>Platyhelminthes</taxon>
        <taxon>Rhabditophora</taxon>
        <taxon>Macrostomorpha</taxon>
        <taxon>Macrostomida</taxon>
        <taxon>Macrostomidae</taxon>
        <taxon>Macrostomum</taxon>
    </lineage>
</organism>
<dbReference type="PROSITE" id="PS51421">
    <property type="entry name" value="RAS"/>
    <property type="match status" value="1"/>
</dbReference>
<evidence type="ECO:0000313" key="3">
    <source>
        <dbReference type="Proteomes" id="UP000095280"/>
    </source>
</evidence>
<dbReference type="NCBIfam" id="TIGR00231">
    <property type="entry name" value="small_GTP"/>
    <property type="match status" value="1"/>
</dbReference>
<dbReference type="InterPro" id="IPR025662">
    <property type="entry name" value="Sigma_54_int_dom_ATP-bd_1"/>
</dbReference>
<keyword evidence="2" id="KW-0547">Nucleotide-binding</keyword>
<comment type="similarity">
    <text evidence="1">Belongs to the small GTPase superfamily. Rab family.</text>
</comment>
<keyword evidence="3" id="KW-1185">Reference proteome</keyword>
<dbReference type="WBParaSite" id="maker-uti_cns_0000368-snap-gene-1.14-mRNA-1">
    <property type="protein sequence ID" value="maker-uti_cns_0000368-snap-gene-1.14-mRNA-1"/>
    <property type="gene ID" value="maker-uti_cns_0000368-snap-gene-1.14"/>
</dbReference>
<accession>A0A1I8G0C2</accession>
<dbReference type="SMART" id="SM00175">
    <property type="entry name" value="RAB"/>
    <property type="match status" value="1"/>
</dbReference>
<dbReference type="Proteomes" id="UP000095280">
    <property type="component" value="Unplaced"/>
</dbReference>
<proteinExistence type="inferred from homology"/>
<dbReference type="AlphaFoldDB" id="A0A1I8G0C2"/>
<sequence>MEDIQFNSKPRHFTVLLLGDSGVGKTAIVNRLIFGKFLAYSLPTVEASSHPLEKADGQADVQIVDTSGRARFWPSIISRHLATASAAILVYDATNRESLRQLDVRLAALQLCGRSGLEIIVVGNKADLCSSANRQHQVSPAEGRLWSEQRCLRHYSVSAKTGLVLGCGSGQTVTSVFANLIARFDVQKKPEGCLAVAEDTRCHWKPFQTYWTWLSCFAQSQSLRFRRRCSVVPA</sequence>
<dbReference type="InterPro" id="IPR001806">
    <property type="entry name" value="Small_GTPase"/>
</dbReference>
<evidence type="ECO:0000256" key="2">
    <source>
        <dbReference type="ARBA" id="ARBA00022741"/>
    </source>
</evidence>
<dbReference type="CDD" id="cd00154">
    <property type="entry name" value="Rab"/>
    <property type="match status" value="1"/>
</dbReference>
<evidence type="ECO:0000313" key="4">
    <source>
        <dbReference type="WBParaSite" id="maker-uti_cns_0000368-snap-gene-1.14-mRNA-1"/>
    </source>
</evidence>
<dbReference type="SUPFAM" id="SSF52540">
    <property type="entry name" value="P-loop containing nucleoside triphosphate hydrolases"/>
    <property type="match status" value="1"/>
</dbReference>
<name>A0A1I8G0C2_9PLAT</name>
<dbReference type="SMART" id="SM00173">
    <property type="entry name" value="RAS"/>
    <property type="match status" value="1"/>
</dbReference>
<dbReference type="PROSITE" id="PS51419">
    <property type="entry name" value="RAB"/>
    <property type="match status" value="1"/>
</dbReference>